<evidence type="ECO:0000313" key="4">
    <source>
        <dbReference type="Proteomes" id="UP000001593"/>
    </source>
</evidence>
<dbReference type="AlphaFoldDB" id="A7RSM5"/>
<keyword evidence="2" id="KW-0732">Signal</keyword>
<feature type="region of interest" description="Disordered" evidence="1">
    <location>
        <begin position="154"/>
        <end position="274"/>
    </location>
</feature>
<accession>A7RSM5</accession>
<feature type="chain" id="PRO_5002713795" evidence="2">
    <location>
        <begin position="23"/>
        <end position="342"/>
    </location>
</feature>
<dbReference type="HOGENOM" id="CLU_812099_0_0_1"/>
<dbReference type="InParanoid" id="A7RSM5"/>
<evidence type="ECO:0000313" key="3">
    <source>
        <dbReference type="EMBL" id="EDO45594.1"/>
    </source>
</evidence>
<name>A7RSM5_NEMVE</name>
<reference evidence="3 4" key="1">
    <citation type="journal article" date="2007" name="Science">
        <title>Sea anemone genome reveals ancestral eumetazoan gene repertoire and genomic organization.</title>
        <authorList>
            <person name="Putnam N.H."/>
            <person name="Srivastava M."/>
            <person name="Hellsten U."/>
            <person name="Dirks B."/>
            <person name="Chapman J."/>
            <person name="Salamov A."/>
            <person name="Terry A."/>
            <person name="Shapiro H."/>
            <person name="Lindquist E."/>
            <person name="Kapitonov V.V."/>
            <person name="Jurka J."/>
            <person name="Genikhovich G."/>
            <person name="Grigoriev I.V."/>
            <person name="Lucas S.M."/>
            <person name="Steele R.E."/>
            <person name="Finnerty J.R."/>
            <person name="Technau U."/>
            <person name="Martindale M.Q."/>
            <person name="Rokhsar D.S."/>
        </authorList>
    </citation>
    <scope>NUCLEOTIDE SEQUENCE [LARGE SCALE GENOMIC DNA]</scope>
    <source>
        <strain evidence="4">CH2 X CH6</strain>
    </source>
</reference>
<evidence type="ECO:0000256" key="2">
    <source>
        <dbReference type="SAM" id="SignalP"/>
    </source>
</evidence>
<dbReference type="KEGG" id="nve:5517649"/>
<proteinExistence type="predicted"/>
<sequence>MRGSVAVLVLLAVFSNHELVSCRYVHYQKSHHSAANKRTFGQTFSDNFGPTKSNGATEGAGVALQARKPTEGAGAAVHAGPTEGTGVAVKGGHPVSNDQPVNDDASKTGMKQGSFKIDDGDVIGAGTYEMENDGTVDVDLKIRINPGSAKALCAAKCEGSTDEKKKEGGGGGEEGAKEGGESEGGDKGGAKEEAKTTPAPENSSTKPGAESGGETTPAPGATTPPSEETTPSAGGTTPAPGGSEESTTPASDAGAITPTPAAGAGQTTPAGAQSDALPLMKNKFHDILHNVPEMNRLNGLLSQAASTWAESLKNARRRTLETQRRLKPRDPLINRSYWFRNK</sequence>
<gene>
    <name evidence="3" type="ORF">NEMVEDRAFT_v1g240414</name>
</gene>
<protein>
    <submittedName>
        <fullName evidence="3">Uncharacterized protein</fullName>
    </submittedName>
</protein>
<feature type="compositionally biased region" description="Low complexity" evidence="1">
    <location>
        <begin position="253"/>
        <end position="272"/>
    </location>
</feature>
<feature type="compositionally biased region" description="Low complexity" evidence="1">
    <location>
        <begin position="212"/>
        <end position="245"/>
    </location>
</feature>
<feature type="compositionally biased region" description="Basic and acidic residues" evidence="1">
    <location>
        <begin position="159"/>
        <end position="195"/>
    </location>
</feature>
<dbReference type="Proteomes" id="UP000001593">
    <property type="component" value="Unassembled WGS sequence"/>
</dbReference>
<keyword evidence="4" id="KW-1185">Reference proteome</keyword>
<feature type="region of interest" description="Disordered" evidence="1">
    <location>
        <begin position="91"/>
        <end position="113"/>
    </location>
</feature>
<dbReference type="EMBL" id="DS469534">
    <property type="protein sequence ID" value="EDO45594.1"/>
    <property type="molecule type" value="Genomic_DNA"/>
</dbReference>
<feature type="signal peptide" evidence="2">
    <location>
        <begin position="1"/>
        <end position="22"/>
    </location>
</feature>
<evidence type="ECO:0000256" key="1">
    <source>
        <dbReference type="SAM" id="MobiDB-lite"/>
    </source>
</evidence>
<organism evidence="3 4">
    <name type="scientific">Nematostella vectensis</name>
    <name type="common">Starlet sea anemone</name>
    <dbReference type="NCBI Taxonomy" id="45351"/>
    <lineage>
        <taxon>Eukaryota</taxon>
        <taxon>Metazoa</taxon>
        <taxon>Cnidaria</taxon>
        <taxon>Anthozoa</taxon>
        <taxon>Hexacorallia</taxon>
        <taxon>Actiniaria</taxon>
        <taxon>Edwardsiidae</taxon>
        <taxon>Nematostella</taxon>
    </lineage>
</organism>